<keyword evidence="7" id="KW-1133">Transmembrane helix</keyword>
<evidence type="ECO:0000256" key="6">
    <source>
        <dbReference type="SAM" id="MobiDB-lite"/>
    </source>
</evidence>
<dbReference type="SUPFAM" id="SSF48452">
    <property type="entry name" value="TPR-like"/>
    <property type="match status" value="3"/>
</dbReference>
<dbReference type="PROSITE" id="PS50005">
    <property type="entry name" value="TPR"/>
    <property type="match status" value="3"/>
</dbReference>
<evidence type="ECO:0000259" key="9">
    <source>
        <dbReference type="Pfam" id="PF04773"/>
    </source>
</evidence>
<feature type="compositionally biased region" description="Polar residues" evidence="6">
    <location>
        <begin position="8"/>
        <end position="20"/>
    </location>
</feature>
<feature type="transmembrane region" description="Helical" evidence="7">
    <location>
        <begin position="32"/>
        <end position="52"/>
    </location>
</feature>
<dbReference type="InterPro" id="IPR006860">
    <property type="entry name" value="FecR"/>
</dbReference>
<keyword evidence="5" id="KW-0998">Cell outer membrane</keyword>
<dbReference type="InterPro" id="IPR051012">
    <property type="entry name" value="CellSynth/LPSAsmb/PSIAsmb"/>
</dbReference>
<dbReference type="EMBL" id="UOGF01000017">
    <property type="protein sequence ID" value="VAX26729.1"/>
    <property type="molecule type" value="Genomic_DNA"/>
</dbReference>
<dbReference type="Gene3D" id="2.60.120.1440">
    <property type="match status" value="1"/>
</dbReference>
<evidence type="ECO:0000256" key="7">
    <source>
        <dbReference type="SAM" id="Phobius"/>
    </source>
</evidence>
<organism evidence="10">
    <name type="scientific">hydrothermal vent metagenome</name>
    <dbReference type="NCBI Taxonomy" id="652676"/>
    <lineage>
        <taxon>unclassified sequences</taxon>
        <taxon>metagenomes</taxon>
        <taxon>ecological metagenomes</taxon>
    </lineage>
</organism>
<keyword evidence="7" id="KW-0812">Transmembrane</keyword>
<evidence type="ECO:0000256" key="4">
    <source>
        <dbReference type="ARBA" id="ARBA00023136"/>
    </source>
</evidence>
<evidence type="ECO:0000256" key="2">
    <source>
        <dbReference type="ARBA" id="ARBA00022737"/>
    </source>
</evidence>
<dbReference type="Pfam" id="PF00593">
    <property type="entry name" value="TonB_dep_Rec_b-barrel"/>
    <property type="match status" value="1"/>
</dbReference>
<proteinExistence type="predicted"/>
<feature type="domain" description="TonB-dependent receptor-like beta-barrel" evidence="8">
    <location>
        <begin position="741"/>
        <end position="958"/>
    </location>
</feature>
<dbReference type="Pfam" id="PF13432">
    <property type="entry name" value="TPR_16"/>
    <property type="match status" value="3"/>
</dbReference>
<reference evidence="10" key="1">
    <citation type="submission" date="2018-06" db="EMBL/GenBank/DDBJ databases">
        <authorList>
            <person name="Zhirakovskaya E."/>
        </authorList>
    </citation>
    <scope>NUCLEOTIDE SEQUENCE</scope>
</reference>
<evidence type="ECO:0000259" key="8">
    <source>
        <dbReference type="Pfam" id="PF00593"/>
    </source>
</evidence>
<keyword evidence="3" id="KW-0802">TPR repeat</keyword>
<dbReference type="Pfam" id="PF04773">
    <property type="entry name" value="FecR"/>
    <property type="match status" value="1"/>
</dbReference>
<dbReference type="GO" id="GO:0009279">
    <property type="term" value="C:cell outer membrane"/>
    <property type="evidence" value="ECO:0007669"/>
    <property type="project" value="UniProtKB-SubCell"/>
</dbReference>
<feature type="domain" description="FecR protein" evidence="9">
    <location>
        <begin position="99"/>
        <end position="190"/>
    </location>
</feature>
<dbReference type="PANTHER" id="PTHR45586:SF1">
    <property type="entry name" value="LIPOPOLYSACCHARIDE ASSEMBLY PROTEIN B"/>
    <property type="match status" value="1"/>
</dbReference>
<dbReference type="Gene3D" id="2.40.170.20">
    <property type="entry name" value="TonB-dependent receptor, beta-barrel domain"/>
    <property type="match status" value="1"/>
</dbReference>
<dbReference type="InterPro" id="IPR011990">
    <property type="entry name" value="TPR-like_helical_dom_sf"/>
</dbReference>
<evidence type="ECO:0000256" key="5">
    <source>
        <dbReference type="ARBA" id="ARBA00023237"/>
    </source>
</evidence>
<protein>
    <submittedName>
        <fullName evidence="10">Uncharacterized protein</fullName>
    </submittedName>
</protein>
<dbReference type="SUPFAM" id="SSF56935">
    <property type="entry name" value="Porins"/>
    <property type="match status" value="1"/>
</dbReference>
<keyword evidence="2" id="KW-0677">Repeat</keyword>
<comment type="subcellular location">
    <subcellularLocation>
        <location evidence="1">Cell outer membrane</location>
    </subcellularLocation>
</comment>
<sequence>MPALNARPNDNVTSSQSHSDAMKQLTSTSYFSGRYSAIVLSGFFFLNLLMIGPQSAHALSCSPWVAELISLEGEASARKSDDAHWQAIEIDIKFCPGDAIQIAANSRAILRLSDHSLMRLDARTTVTFMPSKEEGGFWMSLLKGIGHFISRVPRELNVRTPVADAKIEGTEFLIRASEDEMFVTVFEGTVLAKNDAGELRLRQGQSAGVQRGRVPVMQAVVRPRDAVQWALYYPPVLQFEAKDFDDLGVSASSRIAKSIASLKQGDRKKALEHLHEISGQIDDTRFLTYRASLRLSLGRVSEALDDLEKALVIKPEDGDVLALKALVAVVQNDQGSAFTYADKAIKAAPNTVGPLMAHSYVLQAGFKLEAAREAVETAVLQSPDSALAWSRLAELRLMFRDLDGALAAAERAVELDPGLSKTQSVLGFAYLIRIEISAAKAVFEKAIGMDQGAPMPRLGLGLALIREGELEAGRREIEIAAMLNPSHALIRSYLGKAYYEEKRDALAVEQYEMARDLDPLDPTPNLYSAILNQTSNKPVDALTDIERSITLNENRVIYRSRLLLDEDLAARSASLGRIYQDLGFQQRALVEGWRSVTLDPGNYSGHRLLADSYASLPRHQIARVSELLQSQLLQPLNMTAIQPQLAETNLAILQGAGPSELSFNEFNPLFVRNNTSVQINGVTGSNDTLGNDLVVSTIQGKTSLSLGQFYYETDGYRENNDLEQNIYNVFGQIAVTPKFNFQVELRRRETDQGDLNLNFNPEDFSQNDRRKTIQDTARLGGHFELGTQSDLILSLIYSDRESEQKLLSLSPLEPDVSERFDSRGYQAEAQYLFRGSRFNLTVGMGTYDIDTESHTVFDWTSVFSISCPSSPPFPPVPCSGNSNFSSRDRTIYVYSDIILLEKLTWTIGITYNDLKEKKLDLEEYNPKVGLRWEVSENVDLRLAYLETIKRALIIEQTIEPTQVSGFNQFFDEENGSQAKRFGIGLDTKISNDLYFSVEHARREVEVPDFIGNSIAFSDRTEDIYQAYLYWKLGLNLGISTRYQFEKVRNENLKGPSKLETTTVPVSLRYFKVGGFFAKFTWTI</sequence>
<keyword evidence="4 7" id="KW-0472">Membrane</keyword>
<evidence type="ECO:0000256" key="3">
    <source>
        <dbReference type="ARBA" id="ARBA00022803"/>
    </source>
</evidence>
<dbReference type="InterPro" id="IPR019734">
    <property type="entry name" value="TPR_rpt"/>
</dbReference>
<accession>A0A3B1C969</accession>
<dbReference type="PANTHER" id="PTHR45586">
    <property type="entry name" value="TPR REPEAT-CONTAINING PROTEIN PA4667"/>
    <property type="match status" value="1"/>
</dbReference>
<dbReference type="AlphaFoldDB" id="A0A3B1C969"/>
<evidence type="ECO:0000313" key="10">
    <source>
        <dbReference type="EMBL" id="VAX26729.1"/>
    </source>
</evidence>
<dbReference type="SMART" id="SM00028">
    <property type="entry name" value="TPR"/>
    <property type="match status" value="6"/>
</dbReference>
<dbReference type="InterPro" id="IPR000531">
    <property type="entry name" value="Beta-barrel_TonB"/>
</dbReference>
<gene>
    <name evidence="10" type="ORF">MNBD_NITROSPIRAE01-247</name>
</gene>
<feature type="region of interest" description="Disordered" evidence="6">
    <location>
        <begin position="1"/>
        <end position="20"/>
    </location>
</feature>
<name>A0A3B1C969_9ZZZZ</name>
<dbReference type="InterPro" id="IPR036942">
    <property type="entry name" value="Beta-barrel_TonB_sf"/>
</dbReference>
<dbReference type="Gene3D" id="1.25.40.10">
    <property type="entry name" value="Tetratricopeptide repeat domain"/>
    <property type="match status" value="2"/>
</dbReference>
<evidence type="ECO:0000256" key="1">
    <source>
        <dbReference type="ARBA" id="ARBA00004442"/>
    </source>
</evidence>